<evidence type="ECO:0000256" key="1">
    <source>
        <dbReference type="ARBA" id="ARBA00022723"/>
    </source>
</evidence>
<dbReference type="Gene3D" id="1.20.1390.10">
    <property type="entry name" value="PWI domain"/>
    <property type="match status" value="1"/>
</dbReference>
<dbReference type="InterPro" id="IPR045137">
    <property type="entry name" value="RBM26/27"/>
</dbReference>
<dbReference type="GO" id="GO:0005634">
    <property type="term" value="C:nucleus"/>
    <property type="evidence" value="ECO:0007669"/>
    <property type="project" value="TreeGrafter"/>
</dbReference>
<reference evidence="11" key="1">
    <citation type="submission" date="2023-02" db="EMBL/GenBank/DDBJ databases">
        <title>Mating type loci evolution in Malassezia.</title>
        <authorList>
            <person name="Coelho M.A."/>
        </authorList>
    </citation>
    <scope>NUCLEOTIDE SEQUENCE</scope>
    <source>
        <strain evidence="11">CBS 14136</strain>
    </source>
</reference>
<dbReference type="InterPro" id="IPR002483">
    <property type="entry name" value="PWI_dom"/>
</dbReference>
<evidence type="ECO:0000256" key="6">
    <source>
        <dbReference type="PROSITE-ProRule" id="PRU00176"/>
    </source>
</evidence>
<evidence type="ECO:0000256" key="8">
    <source>
        <dbReference type="SAM" id="MobiDB-lite"/>
    </source>
</evidence>
<dbReference type="PANTHER" id="PTHR14398:SF0">
    <property type="entry name" value="ZINC FINGER PROTEIN SWM"/>
    <property type="match status" value="1"/>
</dbReference>
<dbReference type="PANTHER" id="PTHR14398">
    <property type="entry name" value="RNA RECOGNITION RRM/RNP DOMAIN"/>
    <property type="match status" value="1"/>
</dbReference>
<dbReference type="InterPro" id="IPR036855">
    <property type="entry name" value="Znf_CCCH_sf"/>
</dbReference>
<dbReference type="Proteomes" id="UP001214628">
    <property type="component" value="Chromosome 3"/>
</dbReference>
<feature type="domain" description="C3H1-type" evidence="10">
    <location>
        <begin position="150"/>
        <end position="178"/>
    </location>
</feature>
<feature type="zinc finger region" description="C3H1-type" evidence="7">
    <location>
        <begin position="150"/>
        <end position="178"/>
    </location>
</feature>
<evidence type="ECO:0000256" key="7">
    <source>
        <dbReference type="PROSITE-ProRule" id="PRU00723"/>
    </source>
</evidence>
<accession>A0AAF0FCB6</accession>
<evidence type="ECO:0000313" key="12">
    <source>
        <dbReference type="Proteomes" id="UP001214628"/>
    </source>
</evidence>
<gene>
    <name evidence="11" type="ORF">MPSI1_002325</name>
</gene>
<evidence type="ECO:0000256" key="4">
    <source>
        <dbReference type="ARBA" id="ARBA00022884"/>
    </source>
</evidence>
<keyword evidence="4 6" id="KW-0694">RNA-binding</keyword>
<dbReference type="SUPFAM" id="SSF54928">
    <property type="entry name" value="RNA-binding domain, RBD"/>
    <property type="match status" value="1"/>
</dbReference>
<keyword evidence="1 7" id="KW-0479">Metal-binding</keyword>
<dbReference type="InterPro" id="IPR035979">
    <property type="entry name" value="RBD_domain_sf"/>
</dbReference>
<keyword evidence="2 7" id="KW-0863">Zinc-finger</keyword>
<protein>
    <submittedName>
        <fullName evidence="11">Uncharacterized protein</fullName>
    </submittedName>
</protein>
<feature type="domain" description="RRM" evidence="9">
    <location>
        <begin position="272"/>
        <end position="344"/>
    </location>
</feature>
<proteinExistence type="predicted"/>
<keyword evidence="3 7" id="KW-0862">Zinc</keyword>
<evidence type="ECO:0000256" key="3">
    <source>
        <dbReference type="ARBA" id="ARBA00022833"/>
    </source>
</evidence>
<dbReference type="GO" id="GO:0003723">
    <property type="term" value="F:RNA binding"/>
    <property type="evidence" value="ECO:0007669"/>
    <property type="project" value="UniProtKB-UniRule"/>
</dbReference>
<dbReference type="SMART" id="SM00360">
    <property type="entry name" value="RRM"/>
    <property type="match status" value="1"/>
</dbReference>
<name>A0AAF0FCB6_9BASI</name>
<evidence type="ECO:0000259" key="9">
    <source>
        <dbReference type="PROSITE" id="PS50102"/>
    </source>
</evidence>
<dbReference type="InterPro" id="IPR000571">
    <property type="entry name" value="Znf_CCCH"/>
</dbReference>
<dbReference type="Pfam" id="PF01480">
    <property type="entry name" value="PWI"/>
    <property type="match status" value="1"/>
</dbReference>
<comment type="function">
    <text evidence="5">May be involved in the turnover of nuclear polyadenylated (pA+) RNA.</text>
</comment>
<evidence type="ECO:0000259" key="10">
    <source>
        <dbReference type="PROSITE" id="PS50103"/>
    </source>
</evidence>
<organism evidence="11 12">
    <name type="scientific">Malassezia psittaci</name>
    <dbReference type="NCBI Taxonomy" id="1821823"/>
    <lineage>
        <taxon>Eukaryota</taxon>
        <taxon>Fungi</taxon>
        <taxon>Dikarya</taxon>
        <taxon>Basidiomycota</taxon>
        <taxon>Ustilaginomycotina</taxon>
        <taxon>Malasseziomycetes</taxon>
        <taxon>Malasseziales</taxon>
        <taxon>Malasseziaceae</taxon>
        <taxon>Malassezia</taxon>
    </lineage>
</organism>
<feature type="region of interest" description="Disordered" evidence="8">
    <location>
        <begin position="110"/>
        <end position="154"/>
    </location>
</feature>
<evidence type="ECO:0000256" key="2">
    <source>
        <dbReference type="ARBA" id="ARBA00022771"/>
    </source>
</evidence>
<dbReference type="Gene3D" id="3.30.70.330">
    <property type="match status" value="1"/>
</dbReference>
<evidence type="ECO:0000313" key="11">
    <source>
        <dbReference type="EMBL" id="WFD43661.1"/>
    </source>
</evidence>
<keyword evidence="12" id="KW-1185">Reference proteome</keyword>
<evidence type="ECO:0000256" key="5">
    <source>
        <dbReference type="ARBA" id="ARBA00043866"/>
    </source>
</evidence>
<feature type="compositionally biased region" description="Basic and acidic residues" evidence="8">
    <location>
        <begin position="599"/>
        <end position="618"/>
    </location>
</feature>
<feature type="region of interest" description="Disordered" evidence="8">
    <location>
        <begin position="244"/>
        <end position="269"/>
    </location>
</feature>
<dbReference type="InterPro" id="IPR012677">
    <property type="entry name" value="Nucleotide-bd_a/b_plait_sf"/>
</dbReference>
<dbReference type="EMBL" id="CP118377">
    <property type="protein sequence ID" value="WFD43661.1"/>
    <property type="molecule type" value="Genomic_DNA"/>
</dbReference>
<dbReference type="SMART" id="SM00356">
    <property type="entry name" value="ZnF_C3H1"/>
    <property type="match status" value="1"/>
</dbReference>
<feature type="region of interest" description="Disordered" evidence="8">
    <location>
        <begin position="588"/>
        <end position="618"/>
    </location>
</feature>
<dbReference type="SUPFAM" id="SSF90229">
    <property type="entry name" value="CCCH zinc finger"/>
    <property type="match status" value="1"/>
</dbReference>
<dbReference type="CDD" id="cd12257">
    <property type="entry name" value="RRM1_RBM26_like"/>
    <property type="match status" value="1"/>
</dbReference>
<dbReference type="GO" id="GO:0008270">
    <property type="term" value="F:zinc ion binding"/>
    <property type="evidence" value="ECO:0007669"/>
    <property type="project" value="UniProtKB-KW"/>
</dbReference>
<dbReference type="Pfam" id="PF00642">
    <property type="entry name" value="zf-CCCH"/>
    <property type="match status" value="1"/>
</dbReference>
<feature type="region of interest" description="Disordered" evidence="8">
    <location>
        <begin position="480"/>
        <end position="500"/>
    </location>
</feature>
<dbReference type="PROSITE" id="PS50103">
    <property type="entry name" value="ZF_C3H1"/>
    <property type="match status" value="1"/>
</dbReference>
<dbReference type="InterPro" id="IPR000504">
    <property type="entry name" value="RRM_dom"/>
</dbReference>
<sequence>MLFPQEQTEEVKQWLITELEPLCDADPDVLADYVLALFKYDTGEQELLNMMNEQLVDFLEGETPAFVQKAYQTLKSGAYRSEAPKRSVEDTEDVELADVEAPAKRQAYVEEPASASADGQIADEMPENPEGMPMSDAPIQSRARKPPRPSIPKGWCRDYHTQGYCSRGSNCKFVHSEDSIVGPMNNSPALPSPDVPWGPDQMAMAMEHMHQMIASGQIPEGLPMPPMPPLPAMPPMLAMRGTRGGMRGRGSRGRGGRGGFSQRAMPPMRSQDTLVVENIPKENLNLANVNDYFKRFGTITNIDVDDANKRAIVTYASHQQAEAAHKSPEVIFGNRFVKVYFQRLEPQERPMKSLPSKTHYMKDEGSNKYIAPSLRTDPQENNQAQAGDVERRKLLELRKKKQTLLNMQIAEQKSLLGKLESKDLTPQGRKSIMAMLEKLSGEIKAATEVLKKDLQTQDNATTEELQAKLASLRQEAASLGLDASGNTRGRGRGRGASFRGRGAYQFSNRSFSLDNRTTRIGLSQVPDNCDLGQLKSHLEQYGRLKSLDREGDRLIAHYETRADGEKAMRGGIQLPDVGRVPLEWVQTPSTTADWNAPSDSHDSFDHNPQEIETENWKR</sequence>
<dbReference type="AlphaFoldDB" id="A0AAF0FCB6"/>
<dbReference type="PROSITE" id="PS50102">
    <property type="entry name" value="RRM"/>
    <property type="match status" value="1"/>
</dbReference>